<evidence type="ECO:0000256" key="1">
    <source>
        <dbReference type="SAM" id="MobiDB-lite"/>
    </source>
</evidence>
<gene>
    <name evidence="2" type="ORF">C8259_33115</name>
</gene>
<organism evidence="2 3">
    <name type="scientific">Nocardia nova</name>
    <dbReference type="NCBI Taxonomy" id="37330"/>
    <lineage>
        <taxon>Bacteria</taxon>
        <taxon>Bacillati</taxon>
        <taxon>Actinomycetota</taxon>
        <taxon>Actinomycetes</taxon>
        <taxon>Mycobacteriales</taxon>
        <taxon>Nocardiaceae</taxon>
        <taxon>Nocardia</taxon>
    </lineage>
</organism>
<sequence>MNWAAKIERIAGDHADSVRRIRYRIEEVDDEARQTNAAFGVVNSGAKGAGSRSKNIQSGADSRSDSR</sequence>
<feature type="region of interest" description="Disordered" evidence="1">
    <location>
        <begin position="43"/>
        <end position="67"/>
    </location>
</feature>
<dbReference type="Proteomes" id="UP000241647">
    <property type="component" value="Unassembled WGS sequence"/>
</dbReference>
<comment type="caution">
    <text evidence="2">The sequence shown here is derived from an EMBL/GenBank/DDBJ whole genome shotgun (WGS) entry which is preliminary data.</text>
</comment>
<proteinExistence type="predicted"/>
<reference evidence="2 3" key="1">
    <citation type="submission" date="2018-02" db="EMBL/GenBank/DDBJ databases">
        <title>8 Nocardia nova and 1 Nocardia cyriacigeorgica strain used for evolution to TMP-SMX.</title>
        <authorList>
            <person name="Mehta H."/>
            <person name="Weng J."/>
            <person name="Shamoo Y."/>
        </authorList>
    </citation>
    <scope>NUCLEOTIDE SEQUENCE [LARGE SCALE GENOMIC DNA]</scope>
    <source>
        <strain evidence="2 3">ATCC 33727</strain>
    </source>
</reference>
<dbReference type="AlphaFoldDB" id="A0A2T2YQQ6"/>
<accession>A0A2T2YQQ6</accession>
<evidence type="ECO:0000313" key="2">
    <source>
        <dbReference type="EMBL" id="PSR57831.1"/>
    </source>
</evidence>
<feature type="compositionally biased region" description="Polar residues" evidence="1">
    <location>
        <begin position="52"/>
        <end position="61"/>
    </location>
</feature>
<evidence type="ECO:0000313" key="3">
    <source>
        <dbReference type="Proteomes" id="UP000241647"/>
    </source>
</evidence>
<dbReference type="EMBL" id="PYHS01000031">
    <property type="protein sequence ID" value="PSR57831.1"/>
    <property type="molecule type" value="Genomic_DNA"/>
</dbReference>
<dbReference type="RefSeq" id="WP_063031026.1">
    <property type="nucleotide sequence ID" value="NZ_PYHS01000031.1"/>
</dbReference>
<name>A0A2T2YQQ6_9NOCA</name>
<protein>
    <submittedName>
        <fullName evidence="2">Uncharacterized protein</fullName>
    </submittedName>
</protein>